<keyword evidence="4" id="KW-1185">Reference proteome</keyword>
<dbReference type="InterPro" id="IPR006145">
    <property type="entry name" value="PsdUridine_synth_RsuA/RluA"/>
</dbReference>
<dbReference type="Pfam" id="PF00849">
    <property type="entry name" value="PseudoU_synth_2"/>
    <property type="match status" value="1"/>
</dbReference>
<comment type="similarity">
    <text evidence="1">Belongs to the pseudouridine synthase RluA family.</text>
</comment>
<protein>
    <recommendedName>
        <fullName evidence="2">Pseudouridine synthase RsuA/RluA-like domain-containing protein</fullName>
    </recommendedName>
</protein>
<dbReference type="Gene3D" id="3.30.2350.10">
    <property type="entry name" value="Pseudouridine synthase"/>
    <property type="match status" value="1"/>
</dbReference>
<evidence type="ECO:0000256" key="1">
    <source>
        <dbReference type="ARBA" id="ARBA00010876"/>
    </source>
</evidence>
<dbReference type="InterPro" id="IPR020103">
    <property type="entry name" value="PsdUridine_synth_cat_dom_sf"/>
</dbReference>
<dbReference type="Proteomes" id="UP001497453">
    <property type="component" value="Chromosome 10"/>
</dbReference>
<evidence type="ECO:0000313" key="3">
    <source>
        <dbReference type="EMBL" id="CAL1697777.1"/>
    </source>
</evidence>
<evidence type="ECO:0000259" key="2">
    <source>
        <dbReference type="Pfam" id="PF00849"/>
    </source>
</evidence>
<sequence length="338" mass="37928">MLGHFLSFGLIGKRFTTTSSRPSPLVLQRTQRRYTSSLLYVDKGAVVVNKPPGLVCQLGHNEESRTQRKPNEGDFETLLNEIQDTLSLPERPYPLHRLDKSTTGTLALALNRQTARDLSQQFQAHNLDKTYLAIVRGGERSFRELKGVITNYLRCESDGSVSVTKKPEQKSKKDRHRWISPAETEWELVASSPSVPLSLMKLTLRTGLKHQLRVHMAQVLQAPILGDTRHASSKISEKITSVVQIPPDYLYLHASSLSFSRYFPKQTRVKVVAPLPGYFTKLCAKVGIHIPSEFTKDGVWKDSVEVKNVVKDFLGQEQVDVSPPMTEMVPETPPTAEG</sequence>
<dbReference type="PANTHER" id="PTHR21600">
    <property type="entry name" value="MITOCHONDRIAL RNA PSEUDOURIDINE SYNTHASE"/>
    <property type="match status" value="1"/>
</dbReference>
<accession>A0ABP1CSX3</accession>
<evidence type="ECO:0000313" key="4">
    <source>
        <dbReference type="Proteomes" id="UP001497453"/>
    </source>
</evidence>
<dbReference type="SUPFAM" id="SSF55120">
    <property type="entry name" value="Pseudouridine synthase"/>
    <property type="match status" value="1"/>
</dbReference>
<gene>
    <name evidence="3" type="ORF">GFSPODELE1_LOCUS1846</name>
</gene>
<organism evidence="3 4">
    <name type="scientific">Somion occarium</name>
    <dbReference type="NCBI Taxonomy" id="3059160"/>
    <lineage>
        <taxon>Eukaryota</taxon>
        <taxon>Fungi</taxon>
        <taxon>Dikarya</taxon>
        <taxon>Basidiomycota</taxon>
        <taxon>Agaricomycotina</taxon>
        <taxon>Agaricomycetes</taxon>
        <taxon>Polyporales</taxon>
        <taxon>Cerrenaceae</taxon>
        <taxon>Somion</taxon>
    </lineage>
</organism>
<dbReference type="CDD" id="cd02869">
    <property type="entry name" value="PseudoU_synth_RluA_like"/>
    <property type="match status" value="1"/>
</dbReference>
<feature type="domain" description="Pseudouridine synthase RsuA/RluA-like" evidence="2">
    <location>
        <begin position="46"/>
        <end position="218"/>
    </location>
</feature>
<dbReference type="EMBL" id="OZ037953">
    <property type="protein sequence ID" value="CAL1697777.1"/>
    <property type="molecule type" value="Genomic_DNA"/>
</dbReference>
<dbReference type="InterPro" id="IPR050188">
    <property type="entry name" value="RluA_PseudoU_synthase"/>
</dbReference>
<reference evidence="4" key="1">
    <citation type="submission" date="2024-04" db="EMBL/GenBank/DDBJ databases">
        <authorList>
            <person name="Shaw F."/>
            <person name="Minotto A."/>
        </authorList>
    </citation>
    <scope>NUCLEOTIDE SEQUENCE [LARGE SCALE GENOMIC DNA]</scope>
</reference>
<dbReference type="PANTHER" id="PTHR21600:SF87">
    <property type="entry name" value="RNA PSEUDOURIDYLATE SYNTHASE DOMAIN-CONTAINING PROTEIN 1"/>
    <property type="match status" value="1"/>
</dbReference>
<name>A0ABP1CSX3_9APHY</name>
<proteinExistence type="inferred from homology"/>